<dbReference type="EMBL" id="JBHSNM010000002">
    <property type="protein sequence ID" value="MFC5570374.1"/>
    <property type="molecule type" value="Genomic_DNA"/>
</dbReference>
<dbReference type="Gene3D" id="2.50.20.10">
    <property type="entry name" value="Lipoprotein localisation LolA/LolB/LppX"/>
    <property type="match status" value="1"/>
</dbReference>
<evidence type="ECO:0000256" key="1">
    <source>
        <dbReference type="SAM" id="SignalP"/>
    </source>
</evidence>
<dbReference type="InterPro" id="IPR004564">
    <property type="entry name" value="OM_lipoprot_carrier_LolA-like"/>
</dbReference>
<keyword evidence="3" id="KW-1185">Reference proteome</keyword>
<organism evidence="2 3">
    <name type="scientific">Lysobacter yangpyeongensis</name>
    <dbReference type="NCBI Taxonomy" id="346182"/>
    <lineage>
        <taxon>Bacteria</taxon>
        <taxon>Pseudomonadati</taxon>
        <taxon>Pseudomonadota</taxon>
        <taxon>Gammaproteobacteria</taxon>
        <taxon>Lysobacterales</taxon>
        <taxon>Lysobacteraceae</taxon>
        <taxon>Lysobacter</taxon>
    </lineage>
</organism>
<evidence type="ECO:0000313" key="2">
    <source>
        <dbReference type="EMBL" id="MFC5570374.1"/>
    </source>
</evidence>
<dbReference type="Pfam" id="PF19574">
    <property type="entry name" value="LolA_3"/>
    <property type="match status" value="1"/>
</dbReference>
<keyword evidence="1" id="KW-0732">Signal</keyword>
<protein>
    <submittedName>
        <fullName evidence="2">LolA-related protein</fullName>
    </submittedName>
</protein>
<reference evidence="3" key="1">
    <citation type="journal article" date="2019" name="Int. J. Syst. Evol. Microbiol.">
        <title>The Global Catalogue of Microorganisms (GCM) 10K type strain sequencing project: providing services to taxonomists for standard genome sequencing and annotation.</title>
        <authorList>
            <consortium name="The Broad Institute Genomics Platform"/>
            <consortium name="The Broad Institute Genome Sequencing Center for Infectious Disease"/>
            <person name="Wu L."/>
            <person name="Ma J."/>
        </authorList>
    </citation>
    <scope>NUCLEOTIDE SEQUENCE [LARGE SCALE GENOMIC DNA]</scope>
    <source>
        <strain evidence="3">KACC 11407</strain>
    </source>
</reference>
<sequence length="224" mass="24182">MRLPSATKALSLALAIFALAAGTTLRAATAEPARADSDWILARLAQPVPARTSFVELRGSRLLKKPLRLQGEYRRPDRDTLVREVTAPYAETTTIRAGEVVIARAGRTPRRFSLARVPELAGLQTSFGALLGGDREQLEQHYRIDTQGTRQRWTMTLTPKDPAMQEKLETITLYGRGAELRCIETQPVQGDAQRTLLAGAARAATGVTGAGALAALCYGGAKSQ</sequence>
<comment type="caution">
    <text evidence="2">The sequence shown here is derived from an EMBL/GenBank/DDBJ whole genome shotgun (WGS) entry which is preliminary data.</text>
</comment>
<accession>A0ABW0SN82</accession>
<name>A0ABW0SN82_9GAMM</name>
<proteinExistence type="predicted"/>
<dbReference type="Proteomes" id="UP001596036">
    <property type="component" value="Unassembled WGS sequence"/>
</dbReference>
<evidence type="ECO:0000313" key="3">
    <source>
        <dbReference type="Proteomes" id="UP001596036"/>
    </source>
</evidence>
<feature type="chain" id="PRO_5045535472" evidence="1">
    <location>
        <begin position="21"/>
        <end position="224"/>
    </location>
</feature>
<gene>
    <name evidence="2" type="ORF">ACFPN1_09925</name>
</gene>
<dbReference type="RefSeq" id="WP_386754739.1">
    <property type="nucleotide sequence ID" value="NZ_JBHSNM010000002.1"/>
</dbReference>
<feature type="signal peptide" evidence="1">
    <location>
        <begin position="1"/>
        <end position="20"/>
    </location>
</feature>